<sequence>MAGLTQKDIDILSSYARDGNRTGYWNYLANLPGNDNYGRLALSVVRNDNLAGSTANHFAEDHAESRGVSFTAYNVIANLLEQGLSLLILVVGGRKSN</sequence>
<name>A0ABV7F7U7_9BURK</name>
<reference evidence="2" key="1">
    <citation type="journal article" date="2019" name="Int. J. Syst. Evol. Microbiol.">
        <title>The Global Catalogue of Microorganisms (GCM) 10K type strain sequencing project: providing services to taxonomists for standard genome sequencing and annotation.</title>
        <authorList>
            <consortium name="The Broad Institute Genomics Platform"/>
            <consortium name="The Broad Institute Genome Sequencing Center for Infectious Disease"/>
            <person name="Wu L."/>
            <person name="Ma J."/>
        </authorList>
    </citation>
    <scope>NUCLEOTIDE SEQUENCE [LARGE SCALE GENOMIC DNA]</scope>
    <source>
        <strain evidence="2">KCTC 42986</strain>
    </source>
</reference>
<accession>A0ABV7F7U7</accession>
<proteinExistence type="predicted"/>
<dbReference type="EMBL" id="JBHRTP010000101">
    <property type="protein sequence ID" value="MFC3111124.1"/>
    <property type="molecule type" value="Genomic_DNA"/>
</dbReference>
<evidence type="ECO:0000313" key="1">
    <source>
        <dbReference type="EMBL" id="MFC3111124.1"/>
    </source>
</evidence>
<protein>
    <submittedName>
        <fullName evidence="1">Uncharacterized protein</fullName>
    </submittedName>
</protein>
<evidence type="ECO:0000313" key="2">
    <source>
        <dbReference type="Proteomes" id="UP001595530"/>
    </source>
</evidence>
<dbReference type="Proteomes" id="UP001595530">
    <property type="component" value="Unassembled WGS sequence"/>
</dbReference>
<gene>
    <name evidence="1" type="ORF">ACFOFO_24755</name>
</gene>
<dbReference type="RefSeq" id="WP_390324351.1">
    <property type="nucleotide sequence ID" value="NZ_JBHRTP010000101.1"/>
</dbReference>
<organism evidence="1 2">
    <name type="scientific">Undibacterium arcticum</name>
    <dbReference type="NCBI Taxonomy" id="1762892"/>
    <lineage>
        <taxon>Bacteria</taxon>
        <taxon>Pseudomonadati</taxon>
        <taxon>Pseudomonadota</taxon>
        <taxon>Betaproteobacteria</taxon>
        <taxon>Burkholderiales</taxon>
        <taxon>Oxalobacteraceae</taxon>
        <taxon>Undibacterium</taxon>
    </lineage>
</organism>
<comment type="caution">
    <text evidence="1">The sequence shown here is derived from an EMBL/GenBank/DDBJ whole genome shotgun (WGS) entry which is preliminary data.</text>
</comment>
<keyword evidence="2" id="KW-1185">Reference proteome</keyword>